<evidence type="ECO:0000313" key="15">
    <source>
        <dbReference type="EMBL" id="VFD31432.1"/>
    </source>
</evidence>
<feature type="domain" description="PTS EIIA type-4" evidence="8">
    <location>
        <begin position="1"/>
        <end position="123"/>
    </location>
</feature>
<dbReference type="Gene3D" id="3.40.50.510">
    <property type="entry name" value="Phosphotransferase system, mannose-type IIA component"/>
    <property type="match status" value="1"/>
</dbReference>
<evidence type="ECO:0000256" key="6">
    <source>
        <dbReference type="ARBA" id="ARBA00022683"/>
    </source>
</evidence>
<dbReference type="GO" id="GO:0009401">
    <property type="term" value="P:phosphoenolpyruvate-dependent sugar phosphotransferase system"/>
    <property type="evidence" value="ECO:0007669"/>
    <property type="project" value="UniProtKB-KW"/>
</dbReference>
<evidence type="ECO:0000259" key="8">
    <source>
        <dbReference type="PROSITE" id="PS51096"/>
    </source>
</evidence>
<evidence type="ECO:0000313" key="17">
    <source>
        <dbReference type="Proteomes" id="UP000411588"/>
    </source>
</evidence>
<evidence type="ECO:0000313" key="14">
    <source>
        <dbReference type="EMBL" id="SJR78326.1"/>
    </source>
</evidence>
<keyword evidence="6" id="KW-0598">Phosphotransferase system</keyword>
<dbReference type="PANTHER" id="PTHR33799:SF1">
    <property type="entry name" value="PTS SYSTEM MANNOSE-SPECIFIC EIIAB COMPONENT-RELATED"/>
    <property type="match status" value="1"/>
</dbReference>
<reference evidence="12" key="4">
    <citation type="submission" date="2021-06" db="EMBL/GenBank/DDBJ databases">
        <authorList>
            <consortium name="NCBI Pathogen Detection Project"/>
        </authorList>
    </citation>
    <scope>NUCLEOTIDE SEQUENCE</scope>
    <source>
        <strain evidence="13">Clostridioides</strain>
        <strain evidence="12">HN1000</strain>
    </source>
</reference>
<dbReference type="GO" id="GO:0005737">
    <property type="term" value="C:cytoplasm"/>
    <property type="evidence" value="ECO:0007669"/>
    <property type="project" value="UniProtKB-SubCell"/>
</dbReference>
<dbReference type="GO" id="GO:0016020">
    <property type="term" value="C:membrane"/>
    <property type="evidence" value="ECO:0007669"/>
    <property type="project" value="InterPro"/>
</dbReference>
<dbReference type="Proteomes" id="UP000189137">
    <property type="component" value="Unassembled WGS sequence"/>
</dbReference>
<dbReference type="EMBL" id="LK933127">
    <property type="protein sequence ID" value="CDT36458.1"/>
    <property type="molecule type" value="Genomic_DNA"/>
</dbReference>
<proteinExistence type="predicted"/>
<dbReference type="Proteomes" id="UP000878956">
    <property type="component" value="Unassembled WGS sequence"/>
</dbReference>
<evidence type="ECO:0000313" key="13">
    <source>
        <dbReference type="EMBL" id="HBH2619020.1"/>
    </source>
</evidence>
<dbReference type="PANTHER" id="PTHR33799">
    <property type="entry name" value="PTS PERMEASE-RELATED-RELATED"/>
    <property type="match status" value="1"/>
</dbReference>
<keyword evidence="2" id="KW-0813">Transport</keyword>
<dbReference type="EMBL" id="FUPS01000001">
    <property type="protein sequence ID" value="SJR78326.1"/>
    <property type="molecule type" value="Genomic_DNA"/>
</dbReference>
<dbReference type="RefSeq" id="WP_009896035.1">
    <property type="nucleotide sequence ID" value="NZ_AP025558.1"/>
</dbReference>
<dbReference type="EMBL" id="LK932509">
    <property type="protein sequence ID" value="CDS86214.1"/>
    <property type="molecule type" value="Genomic_DNA"/>
</dbReference>
<evidence type="ECO:0000256" key="4">
    <source>
        <dbReference type="ARBA" id="ARBA00022597"/>
    </source>
</evidence>
<dbReference type="InterPro" id="IPR033887">
    <property type="entry name" value="PTS_IIA_man"/>
</dbReference>
<dbReference type="InterPro" id="IPR004701">
    <property type="entry name" value="PTS_EIIA_man-typ"/>
</dbReference>
<dbReference type="GeneID" id="66353509"/>
<evidence type="ECO:0000313" key="11">
    <source>
        <dbReference type="EMBL" id="CDT36458.1"/>
    </source>
</evidence>
<reference evidence="12" key="3">
    <citation type="journal article" date="2018" name="Genome Biol.">
        <title>SKESA: strategic k-mer extension for scrupulous assemblies.</title>
        <authorList>
            <person name="Souvorov A."/>
            <person name="Agarwala R."/>
            <person name="Lipman D.J."/>
        </authorList>
    </citation>
    <scope>NUCLEOTIDE SEQUENCE</scope>
    <source>
        <strain evidence="13">Clostridioides</strain>
        <strain evidence="12">HN1000</strain>
    </source>
</reference>
<evidence type="ECO:0000256" key="7">
    <source>
        <dbReference type="ARBA" id="ARBA00022777"/>
    </source>
</evidence>
<dbReference type="PATRIC" id="fig|1496.1373.peg.919"/>
<dbReference type="CDD" id="cd00006">
    <property type="entry name" value="PTS_IIA_man"/>
    <property type="match status" value="1"/>
</dbReference>
<evidence type="ECO:0000256" key="5">
    <source>
        <dbReference type="ARBA" id="ARBA00022679"/>
    </source>
</evidence>
<evidence type="ECO:0000256" key="1">
    <source>
        <dbReference type="ARBA" id="ARBA00004496"/>
    </source>
</evidence>
<dbReference type="AlphaFoldDB" id="A0A031WGD0"/>
<keyword evidence="3" id="KW-0963">Cytoplasm</keyword>
<dbReference type="Pfam" id="PF03610">
    <property type="entry name" value="EIIA-man"/>
    <property type="match status" value="1"/>
</dbReference>
<sequence>MKKIILASHGDFSKGLLNAVKMIVGDLADCVSSYGLYPGQSASDFALELEKTISEDKECEYIILSDLYGASVCTAMLRLTNLHNVRLFSGMNLNMVLELLTRFSDELTVEDIDQLVEESRRGIQSVTLQIKEEEEVF</sequence>
<name>A0A031WGD0_CLODI</name>
<dbReference type="GO" id="GO:0016301">
    <property type="term" value="F:kinase activity"/>
    <property type="evidence" value="ECO:0007669"/>
    <property type="project" value="UniProtKB-KW"/>
</dbReference>
<dbReference type="InterPro" id="IPR036662">
    <property type="entry name" value="PTS_EIIA_man-typ_sf"/>
</dbReference>
<evidence type="ECO:0000313" key="12">
    <source>
        <dbReference type="EMBL" id="HBH1541481.1"/>
    </source>
</evidence>
<evidence type="ECO:0000256" key="3">
    <source>
        <dbReference type="ARBA" id="ARBA00022490"/>
    </source>
</evidence>
<protein>
    <submittedName>
        <fullName evidence="14">EIIAB-Man</fullName>
    </submittedName>
    <submittedName>
        <fullName evidence="12">PTS sugar transporter subunit IIA</fullName>
    </submittedName>
    <submittedName>
        <fullName evidence="9">PTS system fructose IIA component</fullName>
    </submittedName>
    <submittedName>
        <fullName evidence="15">PTS system transporter subunit IIA</fullName>
    </submittedName>
    <submittedName>
        <fullName evidence="10">PTS system, mannose/fructose/sorbose IIA component</fullName>
    </submittedName>
</protein>
<dbReference type="InterPro" id="IPR051471">
    <property type="entry name" value="Bacterial_PTS_sugar_comp"/>
</dbReference>
<dbReference type="Proteomes" id="UP000411588">
    <property type="component" value="Unassembled WGS sequence"/>
</dbReference>
<dbReference type="PROSITE" id="PS51096">
    <property type="entry name" value="PTS_EIIA_TYPE_4"/>
    <property type="match status" value="1"/>
</dbReference>
<dbReference type="SUPFAM" id="SSF53062">
    <property type="entry name" value="PTS system fructose IIA component-like"/>
    <property type="match status" value="1"/>
</dbReference>
<dbReference type="Proteomes" id="UP000879542">
    <property type="component" value="Unassembled WGS sequence"/>
</dbReference>
<dbReference type="EMBL" id="LK932392">
    <property type="protein sequence ID" value="CDS85708.1"/>
    <property type="molecule type" value="Genomic_DNA"/>
</dbReference>
<gene>
    <name evidence="14" type="primary">manX_1</name>
    <name evidence="11" type="ORF">BN1095_450004</name>
    <name evidence="10" type="ORF">BN1096_560004</name>
    <name evidence="9" type="ORF">BN1097_540004</name>
    <name evidence="12" type="ORF">KRM00_000941</name>
    <name evidence="13" type="ORF">KRQ00_000749</name>
    <name evidence="15" type="ORF">SAMEA1402399_01655</name>
    <name evidence="14" type="ORF">SAMEA3375112_00004</name>
</gene>
<keyword evidence="4 12" id="KW-0762">Sugar transport</keyword>
<reference evidence="14 16" key="2">
    <citation type="submission" date="2017-02" db="EMBL/GenBank/DDBJ databases">
        <authorList>
            <consortium name="Pathogen Informatics"/>
        </authorList>
    </citation>
    <scope>NUCLEOTIDE SEQUENCE [LARGE SCALE GENOMIC DNA]</scope>
    <source>
        <strain evidence="15">Clo34</strain>
        <strain evidence="17">clo34</strain>
        <strain evidence="14 16">VRECD0157</strain>
    </source>
</reference>
<evidence type="ECO:0000256" key="2">
    <source>
        <dbReference type="ARBA" id="ARBA00022448"/>
    </source>
</evidence>
<accession>A0A031WGD0</accession>
<keyword evidence="7" id="KW-0418">Kinase</keyword>
<evidence type="ECO:0000313" key="10">
    <source>
        <dbReference type="EMBL" id="CDS86214.1"/>
    </source>
</evidence>
<comment type="subcellular location">
    <subcellularLocation>
        <location evidence="1">Cytoplasm</location>
    </subcellularLocation>
</comment>
<dbReference type="EMBL" id="DAEQIJ010000002">
    <property type="protein sequence ID" value="HBH2619020.1"/>
    <property type="molecule type" value="Genomic_DNA"/>
</dbReference>
<organism evidence="10">
    <name type="scientific">Clostridioides difficile</name>
    <name type="common">Peptoclostridium difficile</name>
    <dbReference type="NCBI Taxonomy" id="1496"/>
    <lineage>
        <taxon>Bacteria</taxon>
        <taxon>Bacillati</taxon>
        <taxon>Bacillota</taxon>
        <taxon>Clostridia</taxon>
        <taxon>Peptostreptococcales</taxon>
        <taxon>Peptostreptococcaceae</taxon>
        <taxon>Clostridioides</taxon>
    </lineage>
</organism>
<keyword evidence="5" id="KW-0808">Transferase</keyword>
<evidence type="ECO:0000313" key="9">
    <source>
        <dbReference type="EMBL" id="CDS85708.1"/>
    </source>
</evidence>
<reference evidence="10" key="1">
    <citation type="submission" date="2014-07" db="EMBL/GenBank/DDBJ databases">
        <authorList>
            <person name="Monot Marc"/>
        </authorList>
    </citation>
    <scope>NUCLEOTIDE SEQUENCE</scope>
    <source>
        <strain evidence="11">7032989</strain>
        <strain evidence="9">7032994</strain>
    </source>
</reference>
<evidence type="ECO:0000313" key="16">
    <source>
        <dbReference type="Proteomes" id="UP000189137"/>
    </source>
</evidence>
<dbReference type="EMBL" id="CAADAN010000004">
    <property type="protein sequence ID" value="VFD31432.1"/>
    <property type="molecule type" value="Genomic_DNA"/>
</dbReference>
<dbReference type="EMBL" id="DAEPXK010000007">
    <property type="protein sequence ID" value="HBH1541481.1"/>
    <property type="molecule type" value="Genomic_DNA"/>
</dbReference>